<evidence type="ECO:0000259" key="2">
    <source>
        <dbReference type="PROSITE" id="PS00214"/>
    </source>
</evidence>
<dbReference type="AlphaFoldDB" id="H3CGC8"/>
<keyword evidence="4" id="KW-1185">Reference proteome</keyword>
<proteinExistence type="inferred from homology"/>
<dbReference type="Proteomes" id="UP000007303">
    <property type="component" value="Unassembled WGS sequence"/>
</dbReference>
<evidence type="ECO:0000313" key="4">
    <source>
        <dbReference type="Proteomes" id="UP000007303"/>
    </source>
</evidence>
<reference evidence="3" key="3">
    <citation type="submission" date="2025-09" db="UniProtKB">
        <authorList>
            <consortium name="Ensembl"/>
        </authorList>
    </citation>
    <scope>IDENTIFICATION</scope>
</reference>
<feature type="domain" description="Cytosolic fatty-acid binding proteins" evidence="2">
    <location>
        <begin position="7"/>
        <end position="24"/>
    </location>
</feature>
<sequence>STMTFTGKYELETQENYEEFLDAIGTAAGLLSAKTDHKVITEVSQDGNDFTWTQSIPHWTWTNTFSVGRECELVTMKGTKFKAPVVMDDGRISVQFPQYHFTAEVSGDKLIMNCTIPGEKGVTFRRTSRRV</sequence>
<dbReference type="STRING" id="99883.ENSTNIP00000007305"/>
<evidence type="ECO:0000256" key="1">
    <source>
        <dbReference type="ARBA" id="ARBA00008390"/>
    </source>
</evidence>
<dbReference type="GeneTree" id="ENSGT00940000157139"/>
<accession>H3CGC8</accession>
<dbReference type="HOGENOM" id="CLU_113772_4_0_1"/>
<dbReference type="PROSITE" id="PS00214">
    <property type="entry name" value="FABP"/>
    <property type="match status" value="1"/>
</dbReference>
<dbReference type="Pfam" id="PF14651">
    <property type="entry name" value="Lipocalin_7"/>
    <property type="match status" value="1"/>
</dbReference>
<dbReference type="InterPro" id="IPR031259">
    <property type="entry name" value="ILBP"/>
</dbReference>
<reference evidence="3" key="2">
    <citation type="submission" date="2025-08" db="UniProtKB">
        <authorList>
            <consortium name="Ensembl"/>
        </authorList>
    </citation>
    <scope>IDENTIFICATION</scope>
</reference>
<name>H3CGC8_TETNG</name>
<dbReference type="InterPro" id="IPR012674">
    <property type="entry name" value="Calycin"/>
</dbReference>
<comment type="similarity">
    <text evidence="1">Belongs to the calycin superfamily. Fatty-acid binding protein (FABP) family.</text>
</comment>
<dbReference type="PANTHER" id="PTHR11955">
    <property type="entry name" value="FATTY ACID BINDING PROTEIN"/>
    <property type="match status" value="1"/>
</dbReference>
<reference evidence="4" key="1">
    <citation type="journal article" date="2004" name="Nature">
        <title>Genome duplication in the teleost fish Tetraodon nigroviridis reveals the early vertebrate proto-karyotype.</title>
        <authorList>
            <person name="Jaillon O."/>
            <person name="Aury J.-M."/>
            <person name="Brunet F."/>
            <person name="Petit J.-L."/>
            <person name="Stange-Thomann N."/>
            <person name="Mauceli E."/>
            <person name="Bouneau L."/>
            <person name="Fischer C."/>
            <person name="Ozouf-Costaz C."/>
            <person name="Bernot A."/>
            <person name="Nicaud S."/>
            <person name="Jaffe D."/>
            <person name="Fisher S."/>
            <person name="Lutfalla G."/>
            <person name="Dossat C."/>
            <person name="Segurens B."/>
            <person name="Dasilva C."/>
            <person name="Salanoubat M."/>
            <person name="Levy M."/>
            <person name="Boudet N."/>
            <person name="Castellano S."/>
            <person name="Anthouard V."/>
            <person name="Jubin C."/>
            <person name="Castelli V."/>
            <person name="Katinka M."/>
            <person name="Vacherie B."/>
            <person name="Biemont C."/>
            <person name="Skalli Z."/>
            <person name="Cattolico L."/>
            <person name="Poulain J."/>
            <person name="De Berardinis V."/>
            <person name="Cruaud C."/>
            <person name="Duprat S."/>
            <person name="Brottier P."/>
            <person name="Coutanceau J.-P."/>
            <person name="Gouzy J."/>
            <person name="Parra G."/>
            <person name="Lardier G."/>
            <person name="Chapple C."/>
            <person name="McKernan K.J."/>
            <person name="McEwan P."/>
            <person name="Bosak S."/>
            <person name="Kellis M."/>
            <person name="Volff J.-N."/>
            <person name="Guigo R."/>
            <person name="Zody M.C."/>
            <person name="Mesirov J."/>
            <person name="Lindblad-Toh K."/>
            <person name="Birren B."/>
            <person name="Nusbaum C."/>
            <person name="Kahn D."/>
            <person name="Robinson-Rechavi M."/>
            <person name="Laudet V."/>
            <person name="Schachter V."/>
            <person name="Quetier F."/>
            <person name="Saurin W."/>
            <person name="Scarpelli C."/>
            <person name="Wincker P."/>
            <person name="Lander E.S."/>
            <person name="Weissenbach J."/>
            <person name="Roest Crollius H."/>
        </authorList>
    </citation>
    <scope>NUCLEOTIDE SEQUENCE [LARGE SCALE GENOMIC DNA]</scope>
</reference>
<dbReference type="InParanoid" id="H3CGC8"/>
<protein>
    <submittedName>
        <fullName evidence="3">Fatty acid binding protein 6</fullName>
    </submittedName>
</protein>
<dbReference type="GO" id="GO:0008289">
    <property type="term" value="F:lipid binding"/>
    <property type="evidence" value="ECO:0007669"/>
    <property type="project" value="InterPro"/>
</dbReference>
<dbReference type="Ensembl" id="ENSTNIT00000007463.1">
    <property type="protein sequence ID" value="ENSTNIP00000007305.1"/>
    <property type="gene ID" value="ENSTNIG00000004652.1"/>
</dbReference>
<dbReference type="SUPFAM" id="SSF50814">
    <property type="entry name" value="Lipocalins"/>
    <property type="match status" value="1"/>
</dbReference>
<dbReference type="Gene3D" id="2.40.128.20">
    <property type="match status" value="1"/>
</dbReference>
<evidence type="ECO:0000313" key="3">
    <source>
        <dbReference type="Ensembl" id="ENSTNIP00000007305.1"/>
    </source>
</evidence>
<dbReference type="PRINTS" id="PR00178">
    <property type="entry name" value="FATTYACIDBP"/>
</dbReference>
<dbReference type="OMA" id="TQTIPGW"/>
<dbReference type="InterPro" id="IPR000463">
    <property type="entry name" value="Fatty_acid-bd"/>
</dbReference>
<organism evidence="3 4">
    <name type="scientific">Tetraodon nigroviridis</name>
    <name type="common">Spotted green pufferfish</name>
    <name type="synonym">Chelonodon nigroviridis</name>
    <dbReference type="NCBI Taxonomy" id="99883"/>
    <lineage>
        <taxon>Eukaryota</taxon>
        <taxon>Metazoa</taxon>
        <taxon>Chordata</taxon>
        <taxon>Craniata</taxon>
        <taxon>Vertebrata</taxon>
        <taxon>Euteleostomi</taxon>
        <taxon>Actinopterygii</taxon>
        <taxon>Neopterygii</taxon>
        <taxon>Teleostei</taxon>
        <taxon>Neoteleostei</taxon>
        <taxon>Acanthomorphata</taxon>
        <taxon>Eupercaria</taxon>
        <taxon>Tetraodontiformes</taxon>
        <taxon>Tetradontoidea</taxon>
        <taxon>Tetraodontidae</taxon>
        <taxon>Tetraodon</taxon>
    </lineage>
</organism>